<feature type="signal peptide" evidence="3">
    <location>
        <begin position="1"/>
        <end position="27"/>
    </location>
</feature>
<evidence type="ECO:0000259" key="4">
    <source>
        <dbReference type="Pfam" id="PF09972"/>
    </source>
</evidence>
<keyword evidence="2" id="KW-0472">Membrane</keyword>
<keyword evidence="2" id="KW-0812">Transmembrane</keyword>
<feature type="transmembrane region" description="Helical" evidence="2">
    <location>
        <begin position="467"/>
        <end position="488"/>
    </location>
</feature>
<dbReference type="InterPro" id="IPR018702">
    <property type="entry name" value="DUF2207"/>
</dbReference>
<evidence type="ECO:0000256" key="2">
    <source>
        <dbReference type="SAM" id="Phobius"/>
    </source>
</evidence>
<keyword evidence="3" id="KW-0732">Signal</keyword>
<evidence type="ECO:0000256" key="3">
    <source>
        <dbReference type="SAM" id="SignalP"/>
    </source>
</evidence>
<dbReference type="AlphaFoldDB" id="A0A4R0GW28"/>
<dbReference type="RefSeq" id="WP_131348382.1">
    <property type="nucleotide sequence ID" value="NZ_SJJZ01000007.1"/>
</dbReference>
<proteinExistence type="predicted"/>
<accession>A0A4R0GW28</accession>
<evidence type="ECO:0000313" key="6">
    <source>
        <dbReference type="EMBL" id="TCC01283.1"/>
    </source>
</evidence>
<keyword evidence="7" id="KW-1185">Reference proteome</keyword>
<comment type="caution">
    <text evidence="6">The sequence shown here is derived from an EMBL/GenBank/DDBJ whole genome shotgun (WGS) entry which is preliminary data.</text>
</comment>
<feature type="compositionally biased region" description="Gly residues" evidence="1">
    <location>
        <begin position="623"/>
        <end position="636"/>
    </location>
</feature>
<dbReference type="InterPro" id="IPR048389">
    <property type="entry name" value="YciQ-like_C"/>
</dbReference>
<feature type="transmembrane region" description="Helical" evidence="2">
    <location>
        <begin position="441"/>
        <end position="461"/>
    </location>
</feature>
<dbReference type="Pfam" id="PF20990">
    <property type="entry name" value="DUF2207_C"/>
    <property type="match status" value="1"/>
</dbReference>
<evidence type="ECO:0000259" key="5">
    <source>
        <dbReference type="Pfam" id="PF20990"/>
    </source>
</evidence>
<feature type="chain" id="PRO_5020344482" evidence="3">
    <location>
        <begin position="28"/>
        <end position="636"/>
    </location>
</feature>
<feature type="domain" description="DUF2207" evidence="4">
    <location>
        <begin position="35"/>
        <end position="226"/>
    </location>
</feature>
<feature type="region of interest" description="Disordered" evidence="1">
    <location>
        <begin position="588"/>
        <end position="636"/>
    </location>
</feature>
<feature type="compositionally biased region" description="Low complexity" evidence="1">
    <location>
        <begin position="608"/>
        <end position="622"/>
    </location>
</feature>
<dbReference type="Proteomes" id="UP000292346">
    <property type="component" value="Unassembled WGS sequence"/>
</dbReference>
<gene>
    <name evidence="6" type="ORF">E0H45_41880</name>
</gene>
<sequence length="636" mass="67484">MRRALGIVISTLFTVLAVAGFAVPAEAATVAYGDEIESFTIAYTVSEDGVLHVTETIDYTFAESGRHGIYRDLVIREPYADDETKDQKYEVSNILVSSPTAPDQFTTETAKYNLDRDQTLRIKIGSKDQTIWSDSAKYVISYDVRGALRHFDDHSELYWDATGSAWDAHITKVTVSVQAPEGVQQVECYSGKAGSTSPCEKKSVAGGIGLFTDSKLLSGSQLTIVAGIKAGAVQNDTPIVVDPPNWLERSGLSWLALAGSVLATAAGIVAAFLYNRHGLRDLRYVGMPPGTAPPAGESAQIGKDRLAADQIPVAFAPPEVTVAEGAVMADAADKSTAVAATLVHLAVRGAIRLDNSDDGARKAVLVDPKVATAQHEKVLLKGLFPKQEPGEERLLERAEVGDYTLVQAADKMYDAVWTRIKQQKWYLSLPASSGNGDGSTALGWMLTFALAILCFGAAQIGSGPATAGRVIAIIIPGSALLTLLWMWIGRKRRGQRSAEGRAITDQVIGFQQYLATAEADQLRFEEGEDIFSKYLPWAIAFRLASRWQRVCAELVEAGRLTPDPTWYVGPSYYHSNWSASSISTAVQSTFVPPPPPAPAPGSGGGSSSGFSSYSGSSSSSSGSSGGGGGGGGGGSW</sequence>
<dbReference type="Pfam" id="PF09972">
    <property type="entry name" value="DUF2207"/>
    <property type="match status" value="1"/>
</dbReference>
<reference evidence="6 7" key="1">
    <citation type="submission" date="2019-02" db="EMBL/GenBank/DDBJ databases">
        <title>Kribbella capetownensis sp. nov. and Kribbella speibonae sp. nov., isolated from soil.</title>
        <authorList>
            <person name="Curtis S.M."/>
            <person name="Norton I."/>
            <person name="Everest G.J."/>
            <person name="Meyers P.R."/>
        </authorList>
    </citation>
    <scope>NUCLEOTIDE SEQUENCE [LARGE SCALE GENOMIC DNA]</scope>
    <source>
        <strain evidence="6 7">KCTC 29219</strain>
    </source>
</reference>
<organism evidence="6 7">
    <name type="scientific">Kribbella soli</name>
    <dbReference type="NCBI Taxonomy" id="1124743"/>
    <lineage>
        <taxon>Bacteria</taxon>
        <taxon>Bacillati</taxon>
        <taxon>Actinomycetota</taxon>
        <taxon>Actinomycetes</taxon>
        <taxon>Propionibacteriales</taxon>
        <taxon>Kribbellaceae</taxon>
        <taxon>Kribbella</taxon>
    </lineage>
</organism>
<feature type="transmembrane region" description="Helical" evidence="2">
    <location>
        <begin position="252"/>
        <end position="274"/>
    </location>
</feature>
<feature type="domain" description="Predicted membrane protein YciQ-like C-terminal" evidence="5">
    <location>
        <begin position="316"/>
        <end position="549"/>
    </location>
</feature>
<keyword evidence="2" id="KW-1133">Transmembrane helix</keyword>
<dbReference type="OrthoDB" id="143710at2"/>
<evidence type="ECO:0000313" key="7">
    <source>
        <dbReference type="Proteomes" id="UP000292346"/>
    </source>
</evidence>
<dbReference type="EMBL" id="SJJZ01000007">
    <property type="protein sequence ID" value="TCC01283.1"/>
    <property type="molecule type" value="Genomic_DNA"/>
</dbReference>
<name>A0A4R0GW28_9ACTN</name>
<protein>
    <submittedName>
        <fullName evidence="6">DUF2207 domain-containing protein</fullName>
    </submittedName>
</protein>
<evidence type="ECO:0000256" key="1">
    <source>
        <dbReference type="SAM" id="MobiDB-lite"/>
    </source>
</evidence>